<comment type="similarity">
    <text evidence="3">Belongs to the isocitrate and isopropylmalate dehydrogenases family. LeuB type 1 subfamily.</text>
</comment>
<dbReference type="InterPro" id="IPR004429">
    <property type="entry name" value="Isopropylmalate_DH"/>
</dbReference>
<keyword evidence="10 15" id="KW-0560">Oxidoreductase</keyword>
<evidence type="ECO:0000313" key="18">
    <source>
        <dbReference type="Proteomes" id="UP000590460"/>
    </source>
</evidence>
<evidence type="ECO:0000313" key="17">
    <source>
        <dbReference type="EMBL" id="NKZ18011.1"/>
    </source>
</evidence>
<evidence type="ECO:0000256" key="10">
    <source>
        <dbReference type="ARBA" id="ARBA00023002"/>
    </source>
</evidence>
<comment type="caution">
    <text evidence="17">The sequence shown here is derived from an EMBL/GenBank/DDBJ whole genome shotgun (WGS) entry which is preliminary data.</text>
</comment>
<dbReference type="SMART" id="SM01329">
    <property type="entry name" value="Iso_dh"/>
    <property type="match status" value="1"/>
</dbReference>
<dbReference type="GO" id="GO:0003862">
    <property type="term" value="F:3-isopropylmalate dehydrogenase activity"/>
    <property type="evidence" value="ECO:0007669"/>
    <property type="project" value="UniProtKB-UniRule"/>
</dbReference>
<dbReference type="AlphaFoldDB" id="A0A846ZFP9"/>
<evidence type="ECO:0000256" key="4">
    <source>
        <dbReference type="ARBA" id="ARBA00011738"/>
    </source>
</evidence>
<dbReference type="EMBL" id="JAAXPO010000002">
    <property type="protein sequence ID" value="NKZ18011.1"/>
    <property type="molecule type" value="Genomic_DNA"/>
</dbReference>
<dbReference type="PANTHER" id="PTHR42979">
    <property type="entry name" value="3-ISOPROPYLMALATE DEHYDROGENASE"/>
    <property type="match status" value="1"/>
</dbReference>
<gene>
    <name evidence="17" type="primary">leuB</name>
    <name evidence="17" type="ORF">HF966_02240</name>
</gene>
<comment type="cofactor">
    <cofactor evidence="2">
        <name>Mg(2+)</name>
        <dbReference type="ChEBI" id="CHEBI:18420"/>
    </cofactor>
</comment>
<evidence type="ECO:0000256" key="15">
    <source>
        <dbReference type="RuleBase" id="RU004443"/>
    </source>
</evidence>
<organism evidence="17 18">
    <name type="scientific">Leuconostoc holzapfelii</name>
    <dbReference type="NCBI Taxonomy" id="434464"/>
    <lineage>
        <taxon>Bacteria</taxon>
        <taxon>Bacillati</taxon>
        <taxon>Bacillota</taxon>
        <taxon>Bacilli</taxon>
        <taxon>Lactobacillales</taxon>
        <taxon>Lactobacillaceae</taxon>
        <taxon>Leuconostoc</taxon>
    </lineage>
</organism>
<dbReference type="GO" id="GO:0009098">
    <property type="term" value="P:L-leucine biosynthetic process"/>
    <property type="evidence" value="ECO:0007669"/>
    <property type="project" value="UniProtKB-UniRule"/>
</dbReference>
<evidence type="ECO:0000256" key="6">
    <source>
        <dbReference type="ARBA" id="ARBA00022430"/>
    </source>
</evidence>
<dbReference type="FunFam" id="3.40.718.10:FF:000006">
    <property type="entry name" value="3-isopropylmalate dehydrogenase"/>
    <property type="match status" value="1"/>
</dbReference>
<reference evidence="17 18" key="1">
    <citation type="submission" date="2020-04" db="EMBL/GenBank/DDBJ databases">
        <title>MicrobeNet Type strains.</title>
        <authorList>
            <person name="Nicholson A.C."/>
        </authorList>
    </citation>
    <scope>NUCLEOTIDE SEQUENCE [LARGE SCALE GENOMIC DNA]</scope>
    <source>
        <strain evidence="17 18">CCUG 54536</strain>
    </source>
</reference>
<evidence type="ECO:0000256" key="11">
    <source>
        <dbReference type="ARBA" id="ARBA00023027"/>
    </source>
</evidence>
<evidence type="ECO:0000256" key="5">
    <source>
        <dbReference type="ARBA" id="ARBA00013101"/>
    </source>
</evidence>
<dbReference type="Gene3D" id="3.40.718.10">
    <property type="entry name" value="Isopropylmalate Dehydrogenase"/>
    <property type="match status" value="1"/>
</dbReference>
<evidence type="ECO:0000256" key="14">
    <source>
        <dbReference type="NCBIfam" id="TIGR00169"/>
    </source>
</evidence>
<keyword evidence="6" id="KW-0432">Leucine biosynthesis</keyword>
<dbReference type="PANTHER" id="PTHR42979:SF1">
    <property type="entry name" value="3-ISOPROPYLMALATE DEHYDROGENASE"/>
    <property type="match status" value="1"/>
</dbReference>
<sequence>MTEIKTIAVLKGDYIGPEIMAAGLAVLAAVTKNTTFQYRLVALPFGGAGIDQAGDPLPAATLAQAQASDAILLSAIGGPKWDQAPKRPEQGLLALRAALGLYANIRPTRISDALVARSPLKPELARQTDFVIVRELTSGAYFGEPRVLAETYAIDTMAYQVSEISRIMHKGFQLAQGRRQHVTIVDKSNVLATSKLWRRVAREVAQDYPAVMVDYTYVDAMAMGIIARPATFDVIITPNLFGDILSDEAAQITGSIGQIPSMSVGESGPALYEPIHGSAPDIAGQGIANPMSMIHTVAMMLSESFGEKQLAQRVTAAVAQAIAAQVVTPDMGGQATTEAVTQYIVAAVTQPAAEGVR</sequence>
<accession>A0A846ZFP9</accession>
<comment type="subunit">
    <text evidence="4">Homodimer.</text>
</comment>
<keyword evidence="12" id="KW-0464">Manganese</keyword>
<evidence type="ECO:0000256" key="3">
    <source>
        <dbReference type="ARBA" id="ARBA00008319"/>
    </source>
</evidence>
<comment type="cofactor">
    <cofactor evidence="1">
        <name>Mn(2+)</name>
        <dbReference type="ChEBI" id="CHEBI:29035"/>
    </cofactor>
</comment>
<evidence type="ECO:0000256" key="9">
    <source>
        <dbReference type="ARBA" id="ARBA00022842"/>
    </source>
</evidence>
<dbReference type="GO" id="GO:0005829">
    <property type="term" value="C:cytosol"/>
    <property type="evidence" value="ECO:0007669"/>
    <property type="project" value="TreeGrafter"/>
</dbReference>
<dbReference type="Proteomes" id="UP000590460">
    <property type="component" value="Unassembled WGS sequence"/>
</dbReference>
<dbReference type="EC" id="1.1.1.85" evidence="5 14"/>
<proteinExistence type="inferred from homology"/>
<feature type="domain" description="Isopropylmalate dehydrogenase-like" evidence="16">
    <location>
        <begin position="6"/>
        <end position="344"/>
    </location>
</feature>
<evidence type="ECO:0000256" key="13">
    <source>
        <dbReference type="ARBA" id="ARBA00023304"/>
    </source>
</evidence>
<keyword evidence="9" id="KW-0460">Magnesium</keyword>
<name>A0A846ZFP9_9LACO</name>
<evidence type="ECO:0000256" key="8">
    <source>
        <dbReference type="ARBA" id="ARBA00022723"/>
    </source>
</evidence>
<keyword evidence="11" id="KW-0520">NAD</keyword>
<dbReference type="InterPro" id="IPR024084">
    <property type="entry name" value="IsoPropMal-DH-like_dom"/>
</dbReference>
<keyword evidence="8" id="KW-0479">Metal-binding</keyword>
<dbReference type="SUPFAM" id="SSF53659">
    <property type="entry name" value="Isocitrate/Isopropylmalate dehydrogenase-like"/>
    <property type="match status" value="1"/>
</dbReference>
<evidence type="ECO:0000256" key="1">
    <source>
        <dbReference type="ARBA" id="ARBA00001936"/>
    </source>
</evidence>
<evidence type="ECO:0000256" key="2">
    <source>
        <dbReference type="ARBA" id="ARBA00001946"/>
    </source>
</evidence>
<evidence type="ECO:0000256" key="7">
    <source>
        <dbReference type="ARBA" id="ARBA00022605"/>
    </source>
</evidence>
<dbReference type="GO" id="GO:0046872">
    <property type="term" value="F:metal ion binding"/>
    <property type="evidence" value="ECO:0007669"/>
    <property type="project" value="UniProtKB-KW"/>
</dbReference>
<protein>
    <recommendedName>
        <fullName evidence="5 14">3-isopropylmalate dehydrogenase</fullName>
        <ecNumber evidence="5 14">1.1.1.85</ecNumber>
    </recommendedName>
</protein>
<evidence type="ECO:0000259" key="16">
    <source>
        <dbReference type="SMART" id="SM01329"/>
    </source>
</evidence>
<dbReference type="NCBIfam" id="TIGR00169">
    <property type="entry name" value="leuB"/>
    <property type="match status" value="1"/>
</dbReference>
<dbReference type="RefSeq" id="WP_168676040.1">
    <property type="nucleotide sequence ID" value="NZ_BPKV01000001.1"/>
</dbReference>
<dbReference type="Pfam" id="PF00180">
    <property type="entry name" value="Iso_dh"/>
    <property type="match status" value="1"/>
</dbReference>
<evidence type="ECO:0000256" key="12">
    <source>
        <dbReference type="ARBA" id="ARBA00023211"/>
    </source>
</evidence>
<keyword evidence="7" id="KW-0028">Amino-acid biosynthesis</keyword>
<keyword evidence="13" id="KW-0100">Branched-chain amino acid biosynthesis</keyword>